<evidence type="ECO:0000256" key="3">
    <source>
        <dbReference type="SAM" id="Coils"/>
    </source>
</evidence>
<dbReference type="GeneID" id="94432351"/>
<dbReference type="InterPro" id="IPR009053">
    <property type="entry name" value="Prefoldin"/>
</dbReference>
<dbReference type="GO" id="GO:0051082">
    <property type="term" value="F:unfolded protein binding"/>
    <property type="evidence" value="ECO:0007669"/>
    <property type="project" value="InterPro"/>
</dbReference>
<name>A0A2C6KL07_9APIC</name>
<protein>
    <submittedName>
        <fullName evidence="4">Prefoldin subunit 6</fullName>
    </submittedName>
</protein>
<dbReference type="PANTHER" id="PTHR21431:SF0">
    <property type="entry name" value="PREFOLDIN SUBUNIT 6"/>
    <property type="match status" value="1"/>
</dbReference>
<dbReference type="Gene3D" id="1.10.287.370">
    <property type="match status" value="1"/>
</dbReference>
<dbReference type="GO" id="GO:0051087">
    <property type="term" value="F:protein-folding chaperone binding"/>
    <property type="evidence" value="ECO:0007669"/>
    <property type="project" value="TreeGrafter"/>
</dbReference>
<dbReference type="EMBL" id="MIGC01005234">
    <property type="protein sequence ID" value="PHJ17152.1"/>
    <property type="molecule type" value="Genomic_DNA"/>
</dbReference>
<dbReference type="AlphaFoldDB" id="A0A2C6KL07"/>
<dbReference type="RefSeq" id="XP_067918877.1">
    <property type="nucleotide sequence ID" value="XM_068069140.1"/>
</dbReference>
<proteinExistence type="inferred from homology"/>
<keyword evidence="2" id="KW-0143">Chaperone</keyword>
<evidence type="ECO:0000313" key="5">
    <source>
        <dbReference type="Proteomes" id="UP000221165"/>
    </source>
</evidence>
<dbReference type="GO" id="GO:0006457">
    <property type="term" value="P:protein folding"/>
    <property type="evidence" value="ECO:0007669"/>
    <property type="project" value="InterPro"/>
</dbReference>
<organism evidence="4 5">
    <name type="scientific">Cystoisospora suis</name>
    <dbReference type="NCBI Taxonomy" id="483139"/>
    <lineage>
        <taxon>Eukaryota</taxon>
        <taxon>Sar</taxon>
        <taxon>Alveolata</taxon>
        <taxon>Apicomplexa</taxon>
        <taxon>Conoidasida</taxon>
        <taxon>Coccidia</taxon>
        <taxon>Eucoccidiorida</taxon>
        <taxon>Eimeriorina</taxon>
        <taxon>Sarcocystidae</taxon>
        <taxon>Cystoisospora</taxon>
    </lineage>
</organism>
<dbReference type="PANTHER" id="PTHR21431">
    <property type="entry name" value="PREFOLDIN SUBUNIT 6"/>
    <property type="match status" value="1"/>
</dbReference>
<dbReference type="Pfam" id="PF01920">
    <property type="entry name" value="Prefoldin_2"/>
    <property type="match status" value="1"/>
</dbReference>
<dbReference type="VEuPathDB" id="ToxoDB:CSUI_009021"/>
<reference evidence="4 5" key="1">
    <citation type="journal article" date="2017" name="Int. J. Parasitol.">
        <title>The genome of the protozoan parasite Cystoisospora suis and a reverse vaccinology approach to identify vaccine candidates.</title>
        <authorList>
            <person name="Palmieri N."/>
            <person name="Shrestha A."/>
            <person name="Ruttkowski B."/>
            <person name="Beck T."/>
            <person name="Vogl C."/>
            <person name="Tomley F."/>
            <person name="Blake D.P."/>
            <person name="Joachim A."/>
        </authorList>
    </citation>
    <scope>NUCLEOTIDE SEQUENCE [LARGE SCALE GENOMIC DNA]</scope>
    <source>
        <strain evidence="4 5">Wien I</strain>
    </source>
</reference>
<dbReference type="OrthoDB" id="248120at2759"/>
<evidence type="ECO:0000313" key="4">
    <source>
        <dbReference type="EMBL" id="PHJ17152.1"/>
    </source>
</evidence>
<dbReference type="CDD" id="cd23161">
    <property type="entry name" value="Prefoldin_6"/>
    <property type="match status" value="1"/>
</dbReference>
<keyword evidence="5" id="KW-1185">Reference proteome</keyword>
<dbReference type="GO" id="GO:0005737">
    <property type="term" value="C:cytoplasm"/>
    <property type="evidence" value="ECO:0007669"/>
    <property type="project" value="TreeGrafter"/>
</dbReference>
<accession>A0A2C6KL07</accession>
<dbReference type="GO" id="GO:0051131">
    <property type="term" value="P:chaperone-mediated protein complex assembly"/>
    <property type="evidence" value="ECO:0007669"/>
    <property type="project" value="TreeGrafter"/>
</dbReference>
<keyword evidence="3" id="KW-0175">Coiled coil</keyword>
<feature type="coiled-coil region" evidence="3">
    <location>
        <begin position="91"/>
        <end position="118"/>
    </location>
</feature>
<sequence>MSQEQLNEAMKRFDRLIAKMEENLQLRNKLVTQQNENEAVAKELSCLDDDSVLYKIVGPVLVRQTRVDATATVTKRLDYIRGELQRCDKLDEEMKVQVKESTQRIEALQKKMLDREKQRSGRI</sequence>
<comment type="similarity">
    <text evidence="1">Belongs to the prefoldin subunit beta family.</text>
</comment>
<dbReference type="InterPro" id="IPR002777">
    <property type="entry name" value="PFD_beta-like"/>
</dbReference>
<feature type="coiled-coil region" evidence="3">
    <location>
        <begin position="3"/>
        <end position="43"/>
    </location>
</feature>
<gene>
    <name evidence="4" type="ORF">CSUI_009021</name>
</gene>
<dbReference type="SUPFAM" id="SSF46579">
    <property type="entry name" value="Prefoldin"/>
    <property type="match status" value="1"/>
</dbReference>
<dbReference type="GO" id="GO:0016272">
    <property type="term" value="C:prefoldin complex"/>
    <property type="evidence" value="ECO:0007669"/>
    <property type="project" value="InterPro"/>
</dbReference>
<comment type="caution">
    <text evidence="4">The sequence shown here is derived from an EMBL/GenBank/DDBJ whole genome shotgun (WGS) entry which is preliminary data.</text>
</comment>
<evidence type="ECO:0000256" key="2">
    <source>
        <dbReference type="ARBA" id="ARBA00023186"/>
    </source>
</evidence>
<dbReference type="Proteomes" id="UP000221165">
    <property type="component" value="Unassembled WGS sequence"/>
</dbReference>
<evidence type="ECO:0000256" key="1">
    <source>
        <dbReference type="ARBA" id="ARBA00008045"/>
    </source>
</evidence>